<gene>
    <name evidence="1" type="ORF">acsn021_34470</name>
</gene>
<dbReference type="SUPFAM" id="SSF141868">
    <property type="entry name" value="EAL domain-like"/>
    <property type="match status" value="1"/>
</dbReference>
<dbReference type="SMART" id="SM00052">
    <property type="entry name" value="EAL"/>
    <property type="match status" value="1"/>
</dbReference>
<reference evidence="1 2" key="1">
    <citation type="journal article" date="2016" name="Int. J. Syst. Evol. Microbiol.">
        <title>Descriptions of Anaerotaenia torta gen. nov., sp. nov. and Anaerocolumna cellulosilytica gen. nov., sp. nov. isolated from a methanogenic reactor of cattle waste.</title>
        <authorList>
            <person name="Uek A."/>
            <person name="Ohtaki Y."/>
            <person name="Kaku N."/>
            <person name="Ueki K."/>
        </authorList>
    </citation>
    <scope>NUCLEOTIDE SEQUENCE [LARGE SCALE GENOMIC DNA]</scope>
    <source>
        <strain evidence="1 2">SN021</strain>
    </source>
</reference>
<dbReference type="CDD" id="cd01949">
    <property type="entry name" value="GGDEF"/>
    <property type="match status" value="1"/>
</dbReference>
<dbReference type="Gene3D" id="3.30.450.40">
    <property type="match status" value="1"/>
</dbReference>
<sequence>MIDKDKRTFKRKNIYTKDQLMDFFSNISLPDGVISNYIEKDNYIEFIYNDTIYSTLIDGGNWDEIKQELLRQKERKKMESDRIQALEKQDTLTKLYNKEYSKRIIEEFLEKAEPGSRHALMIVDIDNFDTVNENLGYIFGDTVLVNIADSLRKIFYDTDIAGRIGGDEFLIFLKNVQEIELLKEKAEEIYSVFRGTYTGEDRSYQMSCSIGIAVFPEDGADYMQLFLKADAALMKTRENRNNFYSFYQDMLYPDMLYPDMLYTDTVYTDIPHTGISTPDIKKIEQYIDRDCYEKYIINKTRAYGSSNFDKEITAFAFDIMSRTKDVNSAINLLLNKVRVQFDCDHICILEYTTSSSDLSATYFSSKDGIQAKEELSHKIPLLVQNLDISFDENGIYYVNHIEETEDEVVKTLMENLEIKALLQCGIFENGTLKGCVSIHDCEKPRYWTQYEVDSLVTITKIISSYLLKMRASERASQQLYRIKNYDILTGLPTLHKFKKDVRNLLEKYPDRKYAIVYSDITQFKYINNTLGYEAGDKILCEFAALLTEADTLTEGVSRVSEDNFLAVLQYEEEESFKKHIFQINEKFHSMQKAKYPSTKFIIVSGVSLVDSREDITVAIDNANIARKSIKGNPKTTCKFFDNSMKVKLQWEAEITNSMEQALKDGEFIVYLQPKIGLSENILVGAEALVRWKKGDSLVPPNDFIPIFEKNGFVVNLDFYIYEEVCKILRRWIDGERRVVPISVNVSRIHLNDENFVGDIKRLVDSYRIPYHFLELELTESIFLSNTEVAINTMKELRRLGFGVSIDDFGAGYSSLNLLKDMATDVIKLDKEFFGQGDMQKEEQIILSSIISMAKQLNMKVLSEGVETQNQSDFLKSVYCDMAQGYLYSKPIPVTEFEELMKK</sequence>
<dbReference type="InterPro" id="IPR052155">
    <property type="entry name" value="Biofilm_reg_signaling"/>
</dbReference>
<dbReference type="PROSITE" id="PS50883">
    <property type="entry name" value="EAL"/>
    <property type="match status" value="1"/>
</dbReference>
<keyword evidence="2" id="KW-1185">Reference proteome</keyword>
<proteinExistence type="predicted"/>
<dbReference type="NCBIfam" id="TIGR00254">
    <property type="entry name" value="GGDEF"/>
    <property type="match status" value="2"/>
</dbReference>
<dbReference type="AlphaFoldDB" id="A0A6S6RAB2"/>
<dbReference type="InterPro" id="IPR029787">
    <property type="entry name" value="Nucleotide_cyclase"/>
</dbReference>
<dbReference type="Proteomes" id="UP000515561">
    <property type="component" value="Chromosome"/>
</dbReference>
<dbReference type="InterPro" id="IPR029016">
    <property type="entry name" value="GAF-like_dom_sf"/>
</dbReference>
<dbReference type="InterPro" id="IPR043128">
    <property type="entry name" value="Rev_trsase/Diguanyl_cyclase"/>
</dbReference>
<dbReference type="InterPro" id="IPR000160">
    <property type="entry name" value="GGDEF_dom"/>
</dbReference>
<dbReference type="Pfam" id="PF00563">
    <property type="entry name" value="EAL"/>
    <property type="match status" value="1"/>
</dbReference>
<dbReference type="PANTHER" id="PTHR44757:SF2">
    <property type="entry name" value="BIOFILM ARCHITECTURE MAINTENANCE PROTEIN MBAA"/>
    <property type="match status" value="1"/>
</dbReference>
<organism evidence="1 2">
    <name type="scientific">Anaerocolumna cellulosilytica</name>
    <dbReference type="NCBI Taxonomy" id="433286"/>
    <lineage>
        <taxon>Bacteria</taxon>
        <taxon>Bacillati</taxon>
        <taxon>Bacillota</taxon>
        <taxon>Clostridia</taxon>
        <taxon>Lachnospirales</taxon>
        <taxon>Lachnospiraceae</taxon>
        <taxon>Anaerocolumna</taxon>
    </lineage>
</organism>
<name>A0A6S6RAB2_9FIRM</name>
<evidence type="ECO:0000313" key="2">
    <source>
        <dbReference type="Proteomes" id="UP000515561"/>
    </source>
</evidence>
<dbReference type="Gene3D" id="3.20.20.450">
    <property type="entry name" value="EAL domain"/>
    <property type="match status" value="1"/>
</dbReference>
<dbReference type="SUPFAM" id="SSF55781">
    <property type="entry name" value="GAF domain-like"/>
    <property type="match status" value="1"/>
</dbReference>
<dbReference type="Pfam" id="PF00990">
    <property type="entry name" value="GGDEF"/>
    <property type="match status" value="2"/>
</dbReference>
<dbReference type="RefSeq" id="WP_184092274.1">
    <property type="nucleotide sequence ID" value="NZ_AP023367.1"/>
</dbReference>
<dbReference type="KEGG" id="acel:acsn021_34470"/>
<dbReference type="SUPFAM" id="SSF55073">
    <property type="entry name" value="Nucleotide cyclase"/>
    <property type="match status" value="2"/>
</dbReference>
<dbReference type="InterPro" id="IPR001633">
    <property type="entry name" value="EAL_dom"/>
</dbReference>
<evidence type="ECO:0000313" key="1">
    <source>
        <dbReference type="EMBL" id="BCJ95878.1"/>
    </source>
</evidence>
<dbReference type="CDD" id="cd01948">
    <property type="entry name" value="EAL"/>
    <property type="match status" value="1"/>
</dbReference>
<dbReference type="Gene3D" id="3.30.70.270">
    <property type="match status" value="2"/>
</dbReference>
<protein>
    <submittedName>
        <fullName evidence="1">Uncharacterized protein</fullName>
    </submittedName>
</protein>
<dbReference type="PANTHER" id="PTHR44757">
    <property type="entry name" value="DIGUANYLATE CYCLASE DGCP"/>
    <property type="match status" value="1"/>
</dbReference>
<accession>A0A6S6RAB2</accession>
<dbReference type="EMBL" id="AP023367">
    <property type="protein sequence ID" value="BCJ95878.1"/>
    <property type="molecule type" value="Genomic_DNA"/>
</dbReference>
<dbReference type="SMART" id="SM00267">
    <property type="entry name" value="GGDEF"/>
    <property type="match status" value="2"/>
</dbReference>
<dbReference type="PROSITE" id="PS50887">
    <property type="entry name" value="GGDEF"/>
    <property type="match status" value="2"/>
</dbReference>
<dbReference type="InterPro" id="IPR035919">
    <property type="entry name" value="EAL_sf"/>
</dbReference>